<keyword evidence="2" id="KW-1133">Transmembrane helix</keyword>
<dbReference type="GO" id="GO:0070072">
    <property type="term" value="P:vacuolar proton-transporting V-type ATPase complex assembly"/>
    <property type="evidence" value="ECO:0007669"/>
    <property type="project" value="InterPro"/>
</dbReference>
<dbReference type="InterPro" id="IPR021013">
    <property type="entry name" value="ATPase_Vma12"/>
</dbReference>
<proteinExistence type="predicted"/>
<feature type="transmembrane region" description="Helical" evidence="2">
    <location>
        <begin position="196"/>
        <end position="216"/>
    </location>
</feature>
<evidence type="ECO:0000256" key="1">
    <source>
        <dbReference type="SAM" id="MobiDB-lite"/>
    </source>
</evidence>
<reference evidence="3" key="1">
    <citation type="submission" date="2014-08" db="EMBL/GenBank/DDBJ databases">
        <authorList>
            <person name="Sharma Rahul"/>
            <person name="Thines Marco"/>
        </authorList>
    </citation>
    <scope>NUCLEOTIDE SEQUENCE</scope>
</reference>
<feature type="transmembrane region" description="Helical" evidence="2">
    <location>
        <begin position="165"/>
        <end position="184"/>
    </location>
</feature>
<name>A0A0F7SSU7_PHARH</name>
<protein>
    <submittedName>
        <fullName evidence="3">ATPase, vacuolar ER assembly factor, Vma12</fullName>
    </submittedName>
</protein>
<keyword evidence="2" id="KW-0472">Membrane</keyword>
<dbReference type="EMBL" id="LN483157">
    <property type="protein sequence ID" value="CED83620.1"/>
    <property type="molecule type" value="Genomic_DNA"/>
</dbReference>
<keyword evidence="2" id="KW-0812">Transmembrane</keyword>
<sequence>MDKTLKTYVELTESLRLTLSSLLSPSLPLSILPPKLETRLSEALESPSSLDPAVDKPQGIEHGLIRELGYWCVLTEANDGGREKVELAGLDPSRYHPHTLLSLTQTLLPPNITRPPAPSTSPFSLPSPYLPSATTSSSLTSPTGENVEKSFAQEVRSGVGKEVTAVLNVLFSSGGVAGGVWWLGTGSAGWSLNKTVLLTFLSFIFIAAVETTLYVIHFQKASSRKKRDAAALARWEKTGLTMGVPMVRRTLDGETETETETENGEGVQLIEDSRREEDDVLRNRKLSRKKAS</sequence>
<feature type="compositionally biased region" description="Acidic residues" evidence="1">
    <location>
        <begin position="253"/>
        <end position="263"/>
    </location>
</feature>
<feature type="region of interest" description="Disordered" evidence="1">
    <location>
        <begin position="252"/>
        <end position="272"/>
    </location>
</feature>
<evidence type="ECO:0000256" key="2">
    <source>
        <dbReference type="SAM" id="Phobius"/>
    </source>
</evidence>
<organism evidence="3">
    <name type="scientific">Phaffia rhodozyma</name>
    <name type="common">Yeast</name>
    <name type="synonym">Xanthophyllomyces dendrorhous</name>
    <dbReference type="NCBI Taxonomy" id="264483"/>
    <lineage>
        <taxon>Eukaryota</taxon>
        <taxon>Fungi</taxon>
        <taxon>Dikarya</taxon>
        <taxon>Basidiomycota</taxon>
        <taxon>Agaricomycotina</taxon>
        <taxon>Tremellomycetes</taxon>
        <taxon>Cystofilobasidiales</taxon>
        <taxon>Mrakiaceae</taxon>
        <taxon>Phaffia</taxon>
    </lineage>
</organism>
<dbReference type="Pfam" id="PF11712">
    <property type="entry name" value="Vma12"/>
    <property type="match status" value="1"/>
</dbReference>
<feature type="compositionally biased region" description="Low complexity" evidence="1">
    <location>
        <begin position="120"/>
        <end position="143"/>
    </location>
</feature>
<evidence type="ECO:0000313" key="3">
    <source>
        <dbReference type="EMBL" id="CED83620.1"/>
    </source>
</evidence>
<accession>A0A0F7SSU7</accession>
<feature type="region of interest" description="Disordered" evidence="1">
    <location>
        <begin position="111"/>
        <end position="147"/>
    </location>
</feature>
<dbReference type="AlphaFoldDB" id="A0A0F7SSU7"/>